<dbReference type="HOGENOM" id="CLU_058379_0_0_5"/>
<dbReference type="RefSeq" id="WP_012383350.1">
    <property type="nucleotide sequence ID" value="NC_010581.1"/>
</dbReference>
<dbReference type="Gene3D" id="1.10.10.1320">
    <property type="entry name" value="Anti-sigma factor, zinc-finger domain"/>
    <property type="match status" value="1"/>
</dbReference>
<name>B2IDE0_BEII9</name>
<reference evidence="4" key="1">
    <citation type="submission" date="2008-03" db="EMBL/GenBank/DDBJ databases">
        <title>Complete sequence of chromosome of Beijerinckia indica subsp. indica ATCC 9039.</title>
        <authorList>
            <consortium name="US DOE Joint Genome Institute"/>
            <person name="Copeland A."/>
            <person name="Lucas S."/>
            <person name="Lapidus A."/>
            <person name="Glavina del Rio T."/>
            <person name="Dalin E."/>
            <person name="Tice H."/>
            <person name="Bruce D."/>
            <person name="Goodwin L."/>
            <person name="Pitluck S."/>
            <person name="LaButti K."/>
            <person name="Schmutz J."/>
            <person name="Larimer F."/>
            <person name="Land M."/>
            <person name="Hauser L."/>
            <person name="Kyrpides N."/>
            <person name="Mikhailova N."/>
            <person name="Dunfield P.F."/>
            <person name="Dedysh S.N."/>
            <person name="Liesack W."/>
            <person name="Saw J.H."/>
            <person name="Alam M."/>
            <person name="Chen Y."/>
            <person name="Murrell J.C."/>
            <person name="Richardson P."/>
        </authorList>
    </citation>
    <scope>NUCLEOTIDE SEQUENCE [LARGE SCALE GENOMIC DNA]</scope>
    <source>
        <strain evidence="4">ATCC 9039 / DSM 1715 / NCIMB 8712</strain>
    </source>
</reference>
<reference evidence="3 4" key="2">
    <citation type="journal article" date="2010" name="J. Bacteriol.">
        <title>Complete genome sequence of Beijerinckia indica subsp. indica.</title>
        <authorList>
            <person name="Tamas I."/>
            <person name="Dedysh S.N."/>
            <person name="Liesack W."/>
            <person name="Stott M.B."/>
            <person name="Alam M."/>
            <person name="Murrell J.C."/>
            <person name="Dunfield P.F."/>
        </authorList>
    </citation>
    <scope>NUCLEOTIDE SEQUENCE [LARGE SCALE GENOMIC DNA]</scope>
    <source>
        <strain evidence="4">ATCC 9039 / DSM 1715 / NCIMB 8712</strain>
    </source>
</reference>
<dbReference type="Proteomes" id="UP000001695">
    <property type="component" value="Chromosome"/>
</dbReference>
<keyword evidence="1" id="KW-1133">Transmembrane helix</keyword>
<evidence type="ECO:0000259" key="2">
    <source>
        <dbReference type="Pfam" id="PF13490"/>
    </source>
</evidence>
<keyword evidence="1" id="KW-0472">Membrane</keyword>
<sequence>MNKLETRSNPPPCAEWVLPLHAYVDGQMDAIHAASCESHLTQCKGCAAQVKKLEDIRTALDRDEVRWPMPEALQARVLAAIEQQQGSAEGQSLPATALVPRRSFWREGLDFIGRWSLVPSSAVLALGLLLLLMPAKFTDSLPQELVASHVRSLLADHLTDVATSDQHTVKPWFTGKLDFAPPVEDLSSQGFPLVGGRIDYVMDRIVAALIFRRHNHVINLFIWPTEGSAPPATAPSFTTREGYHLLHWTASGLAFWAVSDLNSAELSTFQQIFQAAAQ</sequence>
<dbReference type="InterPro" id="IPR041916">
    <property type="entry name" value="Anti_sigma_zinc_sf"/>
</dbReference>
<feature type="transmembrane region" description="Helical" evidence="1">
    <location>
        <begin position="111"/>
        <end position="133"/>
    </location>
</feature>
<gene>
    <name evidence="3" type="ordered locus">Bind_0338</name>
</gene>
<evidence type="ECO:0000313" key="3">
    <source>
        <dbReference type="EMBL" id="ACB93992.1"/>
    </source>
</evidence>
<protein>
    <submittedName>
        <fullName evidence="3">Putative transmembrane anti-sigma factor</fullName>
    </submittedName>
</protein>
<organism evidence="3 4">
    <name type="scientific">Beijerinckia indica subsp. indica (strain ATCC 9039 / DSM 1715 / NCIMB 8712)</name>
    <dbReference type="NCBI Taxonomy" id="395963"/>
    <lineage>
        <taxon>Bacteria</taxon>
        <taxon>Pseudomonadati</taxon>
        <taxon>Pseudomonadota</taxon>
        <taxon>Alphaproteobacteria</taxon>
        <taxon>Hyphomicrobiales</taxon>
        <taxon>Beijerinckiaceae</taxon>
        <taxon>Beijerinckia</taxon>
    </lineage>
</organism>
<accession>B2IDE0</accession>
<dbReference type="OrthoDB" id="7549755at2"/>
<dbReference type="Pfam" id="PF13490">
    <property type="entry name" value="zf-HC2"/>
    <property type="match status" value="1"/>
</dbReference>
<proteinExistence type="predicted"/>
<dbReference type="EMBL" id="CP001016">
    <property type="protein sequence ID" value="ACB93992.1"/>
    <property type="molecule type" value="Genomic_DNA"/>
</dbReference>
<evidence type="ECO:0000256" key="1">
    <source>
        <dbReference type="SAM" id="Phobius"/>
    </source>
</evidence>
<dbReference type="AlphaFoldDB" id="B2IDE0"/>
<keyword evidence="4" id="KW-1185">Reference proteome</keyword>
<dbReference type="InterPro" id="IPR027383">
    <property type="entry name" value="Znf_put"/>
</dbReference>
<feature type="domain" description="Putative zinc-finger" evidence="2">
    <location>
        <begin position="13"/>
        <end position="47"/>
    </location>
</feature>
<dbReference type="eggNOG" id="COG5662">
    <property type="taxonomic scope" value="Bacteria"/>
</dbReference>
<keyword evidence="1 3" id="KW-0812">Transmembrane</keyword>
<dbReference type="STRING" id="395963.Bind_0338"/>
<dbReference type="KEGG" id="bid:Bind_0338"/>
<evidence type="ECO:0000313" key="4">
    <source>
        <dbReference type="Proteomes" id="UP000001695"/>
    </source>
</evidence>